<dbReference type="Proteomes" id="UP000684084">
    <property type="component" value="Unassembled WGS sequence"/>
</dbReference>
<evidence type="ECO:0000313" key="2">
    <source>
        <dbReference type="EMBL" id="CAB5374303.1"/>
    </source>
</evidence>
<organism evidence="3 4">
    <name type="scientific">Rhizophagus irregularis</name>
    <dbReference type="NCBI Taxonomy" id="588596"/>
    <lineage>
        <taxon>Eukaryota</taxon>
        <taxon>Fungi</taxon>
        <taxon>Fungi incertae sedis</taxon>
        <taxon>Mucoromycota</taxon>
        <taxon>Glomeromycotina</taxon>
        <taxon>Glomeromycetes</taxon>
        <taxon>Glomerales</taxon>
        <taxon>Glomeraceae</taxon>
        <taxon>Rhizophagus</taxon>
    </lineage>
</organism>
<evidence type="ECO:0008006" key="5">
    <source>
        <dbReference type="Google" id="ProtNLM"/>
    </source>
</evidence>
<proteinExistence type="predicted"/>
<accession>A0A2N1MHI8</accession>
<dbReference type="OrthoDB" id="2388844at2759"/>
<evidence type="ECO:0000313" key="3">
    <source>
        <dbReference type="EMBL" id="PKK61111.1"/>
    </source>
</evidence>
<dbReference type="EMBL" id="CAGKOT010000030">
    <property type="protein sequence ID" value="CAB5372296.1"/>
    <property type="molecule type" value="Genomic_DNA"/>
</dbReference>
<name>A0A2N1MHI8_9GLOM</name>
<dbReference type="VEuPathDB" id="FungiDB:RhiirA1_357981"/>
<reference evidence="1" key="3">
    <citation type="submission" date="2020-05" db="EMBL/GenBank/DDBJ databases">
        <authorList>
            <person name="Rincon C."/>
            <person name="Sanders R I."/>
            <person name="Robbins C."/>
            <person name="Chaturvedi A."/>
        </authorList>
    </citation>
    <scope>NUCLEOTIDE SEQUENCE</scope>
    <source>
        <strain evidence="1">CHB12</strain>
    </source>
</reference>
<reference evidence="3 4" key="2">
    <citation type="submission" date="2017-10" db="EMBL/GenBank/DDBJ databases">
        <title>Extensive intraspecific genome diversity in a model arbuscular mycorrhizal fungus.</title>
        <authorList>
            <person name="Chen E.C.H."/>
            <person name="Morin E."/>
            <person name="Baudet D."/>
            <person name="Noel J."/>
            <person name="Ndikumana S."/>
            <person name="Charron P."/>
            <person name="St-Onge C."/>
            <person name="Giorgi J."/>
            <person name="Grigoriev I.V."/>
            <person name="Roux C."/>
            <person name="Martin F.M."/>
            <person name="Corradi N."/>
        </authorList>
    </citation>
    <scope>NUCLEOTIDE SEQUENCE [LARGE SCALE GENOMIC DNA]</scope>
    <source>
        <strain evidence="3 4">C2</strain>
    </source>
</reference>
<protein>
    <recommendedName>
        <fullName evidence="5">Homeodomain-like protein</fullName>
    </recommendedName>
</protein>
<dbReference type="EMBL" id="CAGKOT010000033">
    <property type="protein sequence ID" value="CAB5374303.1"/>
    <property type="molecule type" value="Genomic_DNA"/>
</dbReference>
<reference evidence="3 4" key="1">
    <citation type="submission" date="2016-04" db="EMBL/GenBank/DDBJ databases">
        <title>Genome analyses suggest a sexual origin of heterokaryosis in a supposedly ancient asexual fungus.</title>
        <authorList>
            <person name="Ropars J."/>
            <person name="Sedzielewska K."/>
            <person name="Noel J."/>
            <person name="Charron P."/>
            <person name="Farinelli L."/>
            <person name="Marton T."/>
            <person name="Kruger M."/>
            <person name="Pelin A."/>
            <person name="Brachmann A."/>
            <person name="Corradi N."/>
        </authorList>
    </citation>
    <scope>NUCLEOTIDE SEQUENCE [LARGE SCALE GENOMIC DNA]</scope>
    <source>
        <strain evidence="3 4">C2</strain>
    </source>
</reference>
<comment type="caution">
    <text evidence="3">The sequence shown here is derived from an EMBL/GenBank/DDBJ whole genome shotgun (WGS) entry which is preliminary data.</text>
</comment>
<evidence type="ECO:0000313" key="1">
    <source>
        <dbReference type="EMBL" id="CAB5372296.1"/>
    </source>
</evidence>
<sequence>MVKSLSEDLRWRIIYCQAEGFTQNEIAKRMYVSEATVNKVCRIFKKWGCVKDPFICRVGRRKIFTTQDMR</sequence>
<dbReference type="VEuPathDB" id="FungiDB:FUN_007225"/>
<gene>
    <name evidence="1" type="ORF">CHRIB12_LOCUS13498</name>
    <name evidence="2" type="ORF">CHRIB12_LOCUS14333</name>
    <name evidence="3" type="ORF">RhiirC2_761093</name>
</gene>
<dbReference type="InterPro" id="IPR036388">
    <property type="entry name" value="WH-like_DNA-bd_sf"/>
</dbReference>
<dbReference type="Gene3D" id="1.10.10.10">
    <property type="entry name" value="Winged helix-like DNA-binding domain superfamily/Winged helix DNA-binding domain"/>
    <property type="match status" value="1"/>
</dbReference>
<dbReference type="SUPFAM" id="SSF46689">
    <property type="entry name" value="Homeodomain-like"/>
    <property type="match status" value="1"/>
</dbReference>
<dbReference type="InterPro" id="IPR009057">
    <property type="entry name" value="Homeodomain-like_sf"/>
</dbReference>
<dbReference type="Proteomes" id="UP000233469">
    <property type="component" value="Unassembled WGS sequence"/>
</dbReference>
<dbReference type="EMBL" id="LLXL01002337">
    <property type="protein sequence ID" value="PKK61111.1"/>
    <property type="molecule type" value="Genomic_DNA"/>
</dbReference>
<evidence type="ECO:0000313" key="4">
    <source>
        <dbReference type="Proteomes" id="UP000233469"/>
    </source>
</evidence>
<dbReference type="AlphaFoldDB" id="A0A2N1MHI8"/>